<dbReference type="InterPro" id="IPR050422">
    <property type="entry name" value="X-Pro_aminopeptidase_P"/>
</dbReference>
<organism evidence="8 9">
    <name type="scientific">Kaistia soli DSM 19436</name>
    <dbReference type="NCBI Taxonomy" id="1122133"/>
    <lineage>
        <taxon>Bacteria</taxon>
        <taxon>Pseudomonadati</taxon>
        <taxon>Pseudomonadota</taxon>
        <taxon>Alphaproteobacteria</taxon>
        <taxon>Hyphomicrobiales</taxon>
        <taxon>Kaistiaceae</taxon>
        <taxon>Kaistia</taxon>
    </lineage>
</organism>
<evidence type="ECO:0000256" key="3">
    <source>
        <dbReference type="ARBA" id="ARBA00022801"/>
    </source>
</evidence>
<feature type="domain" description="Peptidase M24 C-terminal" evidence="7">
    <location>
        <begin position="550"/>
        <end position="610"/>
    </location>
</feature>
<protein>
    <submittedName>
        <fullName evidence="8">Xaa-Pro aminopeptidase</fullName>
    </submittedName>
</protein>
<dbReference type="InterPro" id="IPR036005">
    <property type="entry name" value="Creatinase/aminopeptidase-like"/>
</dbReference>
<dbReference type="SUPFAM" id="SSF55920">
    <property type="entry name" value="Creatinase/aminopeptidase"/>
    <property type="match status" value="1"/>
</dbReference>
<dbReference type="InterPro" id="IPR000587">
    <property type="entry name" value="Creatinase_N"/>
</dbReference>
<dbReference type="EMBL" id="FQUP01000001">
    <property type="protein sequence ID" value="SHF23631.1"/>
    <property type="molecule type" value="Genomic_DNA"/>
</dbReference>
<dbReference type="FunFam" id="3.90.230.10:FF:000007">
    <property type="entry name" value="Xaa-Pro aminopeptidase P"/>
    <property type="match status" value="1"/>
</dbReference>
<dbReference type="CDD" id="cd01085">
    <property type="entry name" value="APP"/>
    <property type="match status" value="1"/>
</dbReference>
<evidence type="ECO:0000259" key="5">
    <source>
        <dbReference type="Pfam" id="PF00557"/>
    </source>
</evidence>
<dbReference type="GO" id="GO:0070006">
    <property type="term" value="F:metalloaminopeptidase activity"/>
    <property type="evidence" value="ECO:0007669"/>
    <property type="project" value="InterPro"/>
</dbReference>
<dbReference type="Pfam" id="PF01321">
    <property type="entry name" value="Creatinase_N"/>
    <property type="match status" value="1"/>
</dbReference>
<dbReference type="Pfam" id="PF16189">
    <property type="entry name" value="Creatinase_N_2"/>
    <property type="match status" value="1"/>
</dbReference>
<keyword evidence="2" id="KW-0479">Metal-binding</keyword>
<dbReference type="Pfam" id="PF00557">
    <property type="entry name" value="Peptidase_M24"/>
    <property type="match status" value="1"/>
</dbReference>
<keyword evidence="4" id="KW-0464">Manganese</keyword>
<proteinExistence type="inferred from homology"/>
<keyword evidence="9" id="KW-1185">Reference proteome</keyword>
<evidence type="ECO:0000256" key="1">
    <source>
        <dbReference type="ARBA" id="ARBA00008766"/>
    </source>
</evidence>
<dbReference type="InterPro" id="IPR029149">
    <property type="entry name" value="Creatin/AminoP/Spt16_N"/>
</dbReference>
<dbReference type="AlphaFoldDB" id="A0A1M5A084"/>
<evidence type="ECO:0000256" key="2">
    <source>
        <dbReference type="ARBA" id="ARBA00022723"/>
    </source>
</evidence>
<dbReference type="PANTHER" id="PTHR43763">
    <property type="entry name" value="XAA-PRO AMINOPEPTIDASE 1"/>
    <property type="match status" value="1"/>
</dbReference>
<evidence type="ECO:0000313" key="8">
    <source>
        <dbReference type="EMBL" id="SHF23631.1"/>
    </source>
</evidence>
<dbReference type="Gene3D" id="3.40.350.10">
    <property type="entry name" value="Creatinase/prolidase N-terminal domain"/>
    <property type="match status" value="2"/>
</dbReference>
<sequence length="612" mass="65507">MMFQTFEAPTRSGPIGERVTALRAELSRLGLTGFIVPHADEYQGEYIPASAERLAWLTGFTGSAGAAIVLSGEAAIFVDGRYTLQVRDQVDSQDFSYEHLIETPPHEWLKSRLGGKDRIGYDPRLMTIAEVRRFEAAAQSAGATLIPVEENPIDRVWHDRPAPPQAAVVMQPDALAGESATAKIERLRVLLADKGVDAAILAQTDSIAWTFNIRGGDVPHNPVALSYAILRRDGPPSLYIDGRKLSNAVRDALADLADIKEEAALAGDLAKLGAAGARVLADPQSTPDALAHALTSAGGALVEGSDPVSLPKARKNAAELEGMRRAHRRDGAAVTRFLAWIDAEAAKGGLTEISAAKRLEAFRAEVGAADGEPLMEISFDTISGAGSNGAIVHYRVTEATDRAIEPGQLYLVDSGAQFQDGTTDITRTIAVGRPTDEMRDRFTRVLKGHIALSTARFPKGTTGAQLDTLARLALWQAGLDYDHGTGHGVGVFLQVHEGPARISKTGNVALEPGMILSNEPGYYKTGAYGIRIENLIVVEPPTEIAGGDRPMLSFETLTLAPIDRNLIDPALMTAPERAWLDAYHARVHDALAPQLEGNALVFLKLATQPLSV</sequence>
<keyword evidence="8" id="KW-0645">Protease</keyword>
<dbReference type="Gene3D" id="3.90.230.10">
    <property type="entry name" value="Creatinase/methionine aminopeptidase superfamily"/>
    <property type="match status" value="1"/>
</dbReference>
<dbReference type="Pfam" id="PF16188">
    <property type="entry name" value="Peptidase_M24_C"/>
    <property type="match status" value="1"/>
</dbReference>
<dbReference type="GO" id="GO:0046872">
    <property type="term" value="F:metal ion binding"/>
    <property type="evidence" value="ECO:0007669"/>
    <property type="project" value="UniProtKB-KW"/>
</dbReference>
<keyword evidence="8" id="KW-0031">Aminopeptidase</keyword>
<dbReference type="STRING" id="1122133.SAMN02745157_1971"/>
<name>A0A1M5A084_9HYPH</name>
<reference evidence="8 9" key="1">
    <citation type="submission" date="2016-11" db="EMBL/GenBank/DDBJ databases">
        <authorList>
            <person name="Jaros S."/>
            <person name="Januszkiewicz K."/>
            <person name="Wedrychowicz H."/>
        </authorList>
    </citation>
    <scope>NUCLEOTIDE SEQUENCE [LARGE SCALE GENOMIC DNA]</scope>
    <source>
        <strain evidence="8 9">DSM 19436</strain>
    </source>
</reference>
<comment type="similarity">
    <text evidence="1">Belongs to the peptidase M24B family.</text>
</comment>
<dbReference type="PANTHER" id="PTHR43763:SF6">
    <property type="entry name" value="XAA-PRO AMINOPEPTIDASE 1"/>
    <property type="match status" value="1"/>
</dbReference>
<evidence type="ECO:0000259" key="6">
    <source>
        <dbReference type="Pfam" id="PF01321"/>
    </source>
</evidence>
<dbReference type="GO" id="GO:0005737">
    <property type="term" value="C:cytoplasm"/>
    <property type="evidence" value="ECO:0007669"/>
    <property type="project" value="UniProtKB-ARBA"/>
</dbReference>
<dbReference type="Proteomes" id="UP000184485">
    <property type="component" value="Unassembled WGS sequence"/>
</dbReference>
<evidence type="ECO:0000313" key="9">
    <source>
        <dbReference type="Proteomes" id="UP000184485"/>
    </source>
</evidence>
<dbReference type="InterPro" id="IPR000994">
    <property type="entry name" value="Pept_M24"/>
</dbReference>
<dbReference type="InterPro" id="IPR033740">
    <property type="entry name" value="Pept_M24B"/>
</dbReference>
<feature type="domain" description="Peptidase M24" evidence="5">
    <location>
        <begin position="321"/>
        <end position="539"/>
    </location>
</feature>
<keyword evidence="3" id="KW-0378">Hydrolase</keyword>
<accession>A0A1M5A084</accession>
<evidence type="ECO:0000259" key="7">
    <source>
        <dbReference type="Pfam" id="PF16188"/>
    </source>
</evidence>
<dbReference type="InterPro" id="IPR032416">
    <property type="entry name" value="Peptidase_M24_C"/>
</dbReference>
<dbReference type="SUPFAM" id="SSF53092">
    <property type="entry name" value="Creatinase/prolidase N-terminal domain"/>
    <property type="match status" value="2"/>
</dbReference>
<evidence type="ECO:0000256" key="4">
    <source>
        <dbReference type="ARBA" id="ARBA00023211"/>
    </source>
</evidence>
<feature type="domain" description="Creatinase N-terminal" evidence="6">
    <location>
        <begin position="18"/>
        <end position="150"/>
    </location>
</feature>
<gene>
    <name evidence="8" type="ORF">SAMN02745157_1971</name>
</gene>